<feature type="transmembrane region" description="Helical" evidence="5">
    <location>
        <begin position="154"/>
        <end position="171"/>
    </location>
</feature>
<feature type="transmembrane region" description="Helical" evidence="5">
    <location>
        <begin position="16"/>
        <end position="36"/>
    </location>
</feature>
<gene>
    <name evidence="7" type="ORF">SAMN05216193_11612</name>
</gene>
<feature type="transmembrane region" description="Helical" evidence="5">
    <location>
        <begin position="128"/>
        <end position="148"/>
    </location>
</feature>
<proteinExistence type="predicted"/>
<dbReference type="GO" id="GO:0016874">
    <property type="term" value="F:ligase activity"/>
    <property type="evidence" value="ECO:0007669"/>
    <property type="project" value="UniProtKB-KW"/>
</dbReference>
<dbReference type="GO" id="GO:0016020">
    <property type="term" value="C:membrane"/>
    <property type="evidence" value="ECO:0007669"/>
    <property type="project" value="UniProtKB-SubCell"/>
</dbReference>
<feature type="transmembrane region" description="Helical" evidence="5">
    <location>
        <begin position="67"/>
        <end position="87"/>
    </location>
</feature>
<keyword evidence="4 5" id="KW-0472">Membrane</keyword>
<feature type="domain" description="O-antigen ligase-related" evidence="6">
    <location>
        <begin position="310"/>
        <end position="452"/>
    </location>
</feature>
<dbReference type="InterPro" id="IPR051533">
    <property type="entry name" value="WaaL-like"/>
</dbReference>
<keyword evidence="7" id="KW-0436">Ligase</keyword>
<dbReference type="Proteomes" id="UP000242957">
    <property type="component" value="Unassembled WGS sequence"/>
</dbReference>
<keyword evidence="3 5" id="KW-1133">Transmembrane helix</keyword>
<feature type="transmembrane region" description="Helical" evidence="5">
    <location>
        <begin position="351"/>
        <end position="370"/>
    </location>
</feature>
<dbReference type="AlphaFoldDB" id="A0A1H0MI11"/>
<keyword evidence="8" id="KW-1185">Reference proteome</keyword>
<keyword evidence="2 5" id="KW-0812">Transmembrane</keyword>
<evidence type="ECO:0000256" key="1">
    <source>
        <dbReference type="ARBA" id="ARBA00004141"/>
    </source>
</evidence>
<dbReference type="InterPro" id="IPR007016">
    <property type="entry name" value="O-antigen_ligase-rel_domated"/>
</dbReference>
<evidence type="ECO:0000313" key="7">
    <source>
        <dbReference type="EMBL" id="SDO80027.1"/>
    </source>
</evidence>
<dbReference type="OrthoDB" id="6988156at2"/>
<feature type="transmembrane region" description="Helical" evidence="5">
    <location>
        <begin position="280"/>
        <end position="299"/>
    </location>
</feature>
<feature type="transmembrane region" description="Helical" evidence="5">
    <location>
        <begin position="178"/>
        <end position="198"/>
    </location>
</feature>
<dbReference type="EMBL" id="FNIJ01000016">
    <property type="protein sequence ID" value="SDO80027.1"/>
    <property type="molecule type" value="Genomic_DNA"/>
</dbReference>
<dbReference type="RefSeq" id="WP_084313622.1">
    <property type="nucleotide sequence ID" value="NZ_FNIJ01000016.1"/>
</dbReference>
<feature type="transmembrane region" description="Helical" evidence="5">
    <location>
        <begin position="210"/>
        <end position="228"/>
    </location>
</feature>
<dbReference type="PANTHER" id="PTHR37422">
    <property type="entry name" value="TEICHURONIC ACID BIOSYNTHESIS PROTEIN TUAE"/>
    <property type="match status" value="1"/>
</dbReference>
<evidence type="ECO:0000256" key="5">
    <source>
        <dbReference type="SAM" id="Phobius"/>
    </source>
</evidence>
<evidence type="ECO:0000313" key="8">
    <source>
        <dbReference type="Proteomes" id="UP000242957"/>
    </source>
</evidence>
<feature type="transmembrane region" description="Helical" evidence="5">
    <location>
        <begin position="235"/>
        <end position="260"/>
    </location>
</feature>
<evidence type="ECO:0000256" key="3">
    <source>
        <dbReference type="ARBA" id="ARBA00022989"/>
    </source>
</evidence>
<comment type="subcellular location">
    <subcellularLocation>
        <location evidence="1">Membrane</location>
        <topology evidence="1">Multi-pass membrane protein</topology>
    </subcellularLocation>
</comment>
<feature type="transmembrane region" description="Helical" evidence="5">
    <location>
        <begin position="99"/>
        <end position="116"/>
    </location>
</feature>
<evidence type="ECO:0000259" key="6">
    <source>
        <dbReference type="Pfam" id="PF04932"/>
    </source>
</evidence>
<accession>A0A1H0MI11</accession>
<organism evidence="7 8">
    <name type="scientific">Pseudomonas jinjuensis</name>
    <dbReference type="NCBI Taxonomy" id="198616"/>
    <lineage>
        <taxon>Bacteria</taxon>
        <taxon>Pseudomonadati</taxon>
        <taxon>Pseudomonadota</taxon>
        <taxon>Gammaproteobacteria</taxon>
        <taxon>Pseudomonadales</taxon>
        <taxon>Pseudomonadaceae</taxon>
        <taxon>Pseudomonas</taxon>
    </lineage>
</organism>
<feature type="transmembrane region" description="Helical" evidence="5">
    <location>
        <begin position="497"/>
        <end position="516"/>
    </location>
</feature>
<sequence>MSTIERAVAFAERETVEIASQFAGFLFLPAALYYLSAAFINYWPIGLFQFSLAFSSFALLKRTPTVSMAMIFFGVSLFSLIAGFLLSRVDNLPFWSWPGGNYLLVHLVWIFGILKVSGCIDETVSKRIFRLAITGLLFGVCLMNAGTIDENQRYIAIVEALLVMLGLLAFEKMERLPGWLLVWIGVIGLLLIGSSFLLEREGMVLEGRWRAVQVFIHFCFAVTLLIWLRLDERALHYAVGAILGAVVFYTGIVALVWVSVADPYAYNWFGEPPLFLHIRHVGYLFCVGIVVSAWAALIYKGRAQKVAWLAYMIAMTLLLWSGSRGAFAGGVAGILTLLATRAPLSVYKRAWFALLVGLAVALLISALFPVKHSGLGWVSAVLRSDAADSVNRLSSGRLTIWGNLWEYVVQRPWLGWGGDYVRQIMQGKHVLQAHNAIVQLLVEWGFGGLFVICSPMLGIWMKGIGRLRSFPIVERDSLSLGIAVLFALFLLSMVDGIFYYGLPLVYLALGYALLFARRNTAAPGVIA</sequence>
<feature type="transmembrane region" description="Helical" evidence="5">
    <location>
        <begin position="306"/>
        <end position="321"/>
    </location>
</feature>
<protein>
    <submittedName>
        <fullName evidence="7">O-Antigen ligase</fullName>
    </submittedName>
</protein>
<feature type="transmembrane region" description="Helical" evidence="5">
    <location>
        <begin position="436"/>
        <end position="460"/>
    </location>
</feature>
<name>A0A1H0MI11_9PSED</name>
<feature type="transmembrane region" description="Helical" evidence="5">
    <location>
        <begin position="472"/>
        <end position="491"/>
    </location>
</feature>
<dbReference type="STRING" id="198616.SAMN05216193_11612"/>
<reference evidence="8" key="1">
    <citation type="submission" date="2016-10" db="EMBL/GenBank/DDBJ databases">
        <authorList>
            <person name="Varghese N."/>
            <person name="Submissions S."/>
        </authorList>
    </citation>
    <scope>NUCLEOTIDE SEQUENCE [LARGE SCALE GENOMIC DNA]</scope>
    <source>
        <strain evidence="8">JCM 21621</strain>
    </source>
</reference>
<dbReference type="Pfam" id="PF04932">
    <property type="entry name" value="Wzy_C"/>
    <property type="match status" value="1"/>
</dbReference>
<dbReference type="PANTHER" id="PTHR37422:SF13">
    <property type="entry name" value="LIPOPOLYSACCHARIDE BIOSYNTHESIS PROTEIN PA4999-RELATED"/>
    <property type="match status" value="1"/>
</dbReference>
<evidence type="ECO:0000256" key="2">
    <source>
        <dbReference type="ARBA" id="ARBA00022692"/>
    </source>
</evidence>
<evidence type="ECO:0000256" key="4">
    <source>
        <dbReference type="ARBA" id="ARBA00023136"/>
    </source>
</evidence>